<dbReference type="AlphaFoldDB" id="A0A7C8N988"/>
<name>A0A7C8N988_9PEZI</name>
<keyword evidence="2" id="KW-1185">Reference proteome</keyword>
<reference evidence="1 2" key="1">
    <citation type="submission" date="2019-12" db="EMBL/GenBank/DDBJ databases">
        <title>Draft genome sequence of the ascomycete Xylaria multiplex DSM 110363.</title>
        <authorList>
            <person name="Buettner E."/>
            <person name="Kellner H."/>
        </authorList>
    </citation>
    <scope>NUCLEOTIDE SEQUENCE [LARGE SCALE GENOMIC DNA]</scope>
    <source>
        <strain evidence="1 2">DSM 110363</strain>
    </source>
</reference>
<comment type="caution">
    <text evidence="1">The sequence shown here is derived from an EMBL/GenBank/DDBJ whole genome shotgun (WGS) entry which is preliminary data.</text>
</comment>
<proteinExistence type="predicted"/>
<gene>
    <name evidence="1" type="ORF">GQX73_g2077</name>
</gene>
<accession>A0A7C8N988</accession>
<organism evidence="1 2">
    <name type="scientific">Xylaria multiplex</name>
    <dbReference type="NCBI Taxonomy" id="323545"/>
    <lineage>
        <taxon>Eukaryota</taxon>
        <taxon>Fungi</taxon>
        <taxon>Dikarya</taxon>
        <taxon>Ascomycota</taxon>
        <taxon>Pezizomycotina</taxon>
        <taxon>Sordariomycetes</taxon>
        <taxon>Xylariomycetidae</taxon>
        <taxon>Xylariales</taxon>
        <taxon>Xylariaceae</taxon>
        <taxon>Xylaria</taxon>
    </lineage>
</organism>
<evidence type="ECO:0000313" key="2">
    <source>
        <dbReference type="Proteomes" id="UP000481858"/>
    </source>
</evidence>
<protein>
    <submittedName>
        <fullName evidence="1">Uncharacterized protein</fullName>
    </submittedName>
</protein>
<dbReference type="Proteomes" id="UP000481858">
    <property type="component" value="Unassembled WGS sequence"/>
</dbReference>
<dbReference type="OrthoDB" id="4747254at2759"/>
<dbReference type="EMBL" id="WUBL01000013">
    <property type="protein sequence ID" value="KAF2971516.1"/>
    <property type="molecule type" value="Genomic_DNA"/>
</dbReference>
<evidence type="ECO:0000313" key="1">
    <source>
        <dbReference type="EMBL" id="KAF2971516.1"/>
    </source>
</evidence>
<sequence>MSSSLYRVYIRFGEDNCVRVLAPGEGLTAGDGLQLFKWIRNPSNIIRLRNGLRYVYEIDRKEISYFLELKLIEDLGFMERQMDKYLDGRDMLEMFKQKWTQFRDLHTGVDKLEAISNANEITVIPRAAPRKRIAWQTNLDDQETLEVYEFKDYKPQEPPPFPRLTIKSLYQKSPKKPPGYYIKLKLSELQAMMQIEWIRLHETHAEVLRKQWKQNMGVLQTVPHADSIPFAVLYGSVLYGDGSNSSI</sequence>
<dbReference type="InParanoid" id="A0A7C8N988"/>